<dbReference type="EMBL" id="JARXYA010000004">
    <property type="protein sequence ID" value="MDH6503770.1"/>
    <property type="molecule type" value="Genomic_DNA"/>
</dbReference>
<organism evidence="1 2">
    <name type="scientific">Polynucleobacter sphagniphilus</name>
    <dbReference type="NCBI Taxonomy" id="1743169"/>
    <lineage>
        <taxon>Bacteria</taxon>
        <taxon>Pseudomonadati</taxon>
        <taxon>Pseudomonadota</taxon>
        <taxon>Betaproteobacteria</taxon>
        <taxon>Burkholderiales</taxon>
        <taxon>Burkholderiaceae</taxon>
        <taxon>Polynucleobacter</taxon>
    </lineage>
</organism>
<reference evidence="1" key="1">
    <citation type="submission" date="2023-04" db="EMBL/GenBank/DDBJ databases">
        <title>Genome Encyclopedia of Bacteria and Archaea VI: Functional Genomics of Type Strains.</title>
        <authorList>
            <person name="Whitman W."/>
        </authorList>
    </citation>
    <scope>NUCLEOTIDE SEQUENCE</scope>
    <source>
        <strain evidence="1">Enz.4-51</strain>
    </source>
</reference>
<dbReference type="Proteomes" id="UP001161160">
    <property type="component" value="Unassembled WGS sequence"/>
</dbReference>
<proteinExistence type="predicted"/>
<evidence type="ECO:0000313" key="2">
    <source>
        <dbReference type="Proteomes" id="UP001161160"/>
    </source>
</evidence>
<comment type="caution">
    <text evidence="1">The sequence shown here is derived from an EMBL/GenBank/DDBJ whole genome shotgun (WGS) entry which is preliminary data.</text>
</comment>
<gene>
    <name evidence="1" type="ORF">M2127_001063</name>
</gene>
<accession>A0AA43S4W5</accession>
<name>A0AA43S4W5_9BURK</name>
<dbReference type="AlphaFoldDB" id="A0AA43S4W5"/>
<keyword evidence="2" id="KW-1185">Reference proteome</keyword>
<evidence type="ECO:0000313" key="1">
    <source>
        <dbReference type="EMBL" id="MDH6503770.1"/>
    </source>
</evidence>
<sequence length="31" mass="3688">MIYKKYLSNLFEKTYRGQKPDFSIVKGGFTQ</sequence>
<protein>
    <submittedName>
        <fullName evidence="1">Uncharacterized protein</fullName>
    </submittedName>
</protein>